<dbReference type="PANTHER" id="PTHR43756">
    <property type="entry name" value="CHOLINE MONOOXYGENASE, CHLOROPLASTIC"/>
    <property type="match status" value="1"/>
</dbReference>
<dbReference type="AlphaFoldDB" id="A0A1V6U8P4"/>
<keyword evidence="6" id="KW-0812">Transmembrane</keyword>
<dbReference type="EMBL" id="MDDG01000015">
    <property type="protein sequence ID" value="OQE34857.1"/>
    <property type="molecule type" value="Genomic_DNA"/>
</dbReference>
<dbReference type="CDD" id="cd03469">
    <property type="entry name" value="Rieske_RO_Alpha_N"/>
    <property type="match status" value="1"/>
</dbReference>
<keyword evidence="4" id="KW-0408">Iron</keyword>
<dbReference type="PROSITE" id="PS00570">
    <property type="entry name" value="RING_HYDROXYL_ALPHA"/>
    <property type="match status" value="1"/>
</dbReference>
<dbReference type="InterPro" id="IPR001663">
    <property type="entry name" value="Rng_hydr_dOase-A"/>
</dbReference>
<keyword evidence="9" id="KW-1185">Reference proteome</keyword>
<evidence type="ECO:0000313" key="9">
    <source>
        <dbReference type="Proteomes" id="UP000191500"/>
    </source>
</evidence>
<keyword evidence="6" id="KW-1133">Transmembrane helix</keyword>
<dbReference type="GO" id="GO:0051537">
    <property type="term" value="F:2 iron, 2 sulfur cluster binding"/>
    <property type="evidence" value="ECO:0007669"/>
    <property type="project" value="UniProtKB-KW"/>
</dbReference>
<evidence type="ECO:0000313" key="8">
    <source>
        <dbReference type="EMBL" id="OQE34857.1"/>
    </source>
</evidence>
<dbReference type="STRING" id="36646.A0A1V6U8P4"/>
<dbReference type="PANTHER" id="PTHR43756:SF6">
    <property type="entry name" value="CLUSTER-BINDING PROTEIN, PUTATIVE (AFU_ORTHOLOGUE AFUA_6G03920)-RELATED"/>
    <property type="match status" value="1"/>
</dbReference>
<evidence type="ECO:0000256" key="3">
    <source>
        <dbReference type="ARBA" id="ARBA00023002"/>
    </source>
</evidence>
<organism evidence="8 9">
    <name type="scientific">Penicillium coprophilum</name>
    <dbReference type="NCBI Taxonomy" id="36646"/>
    <lineage>
        <taxon>Eukaryota</taxon>
        <taxon>Fungi</taxon>
        <taxon>Dikarya</taxon>
        <taxon>Ascomycota</taxon>
        <taxon>Pezizomycotina</taxon>
        <taxon>Eurotiomycetes</taxon>
        <taxon>Eurotiomycetidae</taxon>
        <taxon>Eurotiales</taxon>
        <taxon>Aspergillaceae</taxon>
        <taxon>Penicillium</taxon>
    </lineage>
</organism>
<evidence type="ECO:0000256" key="6">
    <source>
        <dbReference type="SAM" id="Phobius"/>
    </source>
</evidence>
<dbReference type="Gene3D" id="2.102.10.10">
    <property type="entry name" value="Rieske [2Fe-2S] iron-sulphur domain"/>
    <property type="match status" value="1"/>
</dbReference>
<dbReference type="Pfam" id="PF00355">
    <property type="entry name" value="Rieske"/>
    <property type="match status" value="1"/>
</dbReference>
<keyword evidence="1" id="KW-0001">2Fe-2S</keyword>
<evidence type="ECO:0000256" key="5">
    <source>
        <dbReference type="ARBA" id="ARBA00023014"/>
    </source>
</evidence>
<keyword evidence="2" id="KW-0479">Metal-binding</keyword>
<dbReference type="PROSITE" id="PS51296">
    <property type="entry name" value="RIESKE"/>
    <property type="match status" value="1"/>
</dbReference>
<keyword evidence="6" id="KW-0472">Membrane</keyword>
<sequence>MESTDADFWFSPASILVALVTIIFLLHRTWPHLFQPKAEKVAGSIENAGTNNSDLTVSKEPEIPDGWWSGREVFELERRALFSQTWLYLAHSSQFEKPGSYQSFDVAGFPVFLIRGKDDRIRAFHNVCRHRAYTITRRETGASTILGCRYHGWSYDTTGRLVKAPQFDDVPGFDRSQNSLFEVHTHATDQGMIFVNLNSGEPTAFDSGVSLSLSRFTGLEGKFTWVVGQTLSGNFNWKVGARSRQLDAYIGELHRKISEIVRLDPIAKIVRSITRKNAIEERVLFPTTLMYSFQDAGLCLAISFFPASESRTHIRYDLFALSAVDKAGIRSMSELLQSTTENFTAEIELEYRSISAKQGSSGDLNNKDIHQVLSRLQEHAKLERIEGGQILPAMHKPEGSTLFQKADQLCKELDCVSGGLQNGTSPSPLDW</sequence>
<reference evidence="9" key="1">
    <citation type="journal article" date="2017" name="Nat. Microbiol.">
        <title>Global analysis of biosynthetic gene clusters reveals vast potential of secondary metabolite production in Penicillium species.</title>
        <authorList>
            <person name="Nielsen J.C."/>
            <person name="Grijseels S."/>
            <person name="Prigent S."/>
            <person name="Ji B."/>
            <person name="Dainat J."/>
            <person name="Nielsen K.F."/>
            <person name="Frisvad J.C."/>
            <person name="Workman M."/>
            <person name="Nielsen J."/>
        </authorList>
    </citation>
    <scope>NUCLEOTIDE SEQUENCE [LARGE SCALE GENOMIC DNA]</scope>
    <source>
        <strain evidence="9">IBT 31321</strain>
    </source>
</reference>
<evidence type="ECO:0000259" key="7">
    <source>
        <dbReference type="PROSITE" id="PS51296"/>
    </source>
</evidence>
<evidence type="ECO:0000256" key="1">
    <source>
        <dbReference type="ARBA" id="ARBA00022714"/>
    </source>
</evidence>
<protein>
    <recommendedName>
        <fullName evidence="7">Rieske domain-containing protein</fullName>
    </recommendedName>
</protein>
<feature type="transmembrane region" description="Helical" evidence="6">
    <location>
        <begin position="6"/>
        <end position="26"/>
    </location>
</feature>
<dbReference type="InterPro" id="IPR036922">
    <property type="entry name" value="Rieske_2Fe-2S_sf"/>
</dbReference>
<evidence type="ECO:0000256" key="2">
    <source>
        <dbReference type="ARBA" id="ARBA00022723"/>
    </source>
</evidence>
<keyword evidence="3" id="KW-0560">Oxidoreductase</keyword>
<dbReference type="SUPFAM" id="SSF50022">
    <property type="entry name" value="ISP domain"/>
    <property type="match status" value="1"/>
</dbReference>
<dbReference type="InterPro" id="IPR015881">
    <property type="entry name" value="ARHD_Rieske_2Fe_2S"/>
</dbReference>
<dbReference type="InterPro" id="IPR017941">
    <property type="entry name" value="Rieske_2Fe-2S"/>
</dbReference>
<comment type="caution">
    <text evidence="8">The sequence shown here is derived from an EMBL/GenBank/DDBJ whole genome shotgun (WGS) entry which is preliminary data.</text>
</comment>
<name>A0A1V6U8P4_9EURO</name>
<dbReference type="Proteomes" id="UP000191500">
    <property type="component" value="Unassembled WGS sequence"/>
</dbReference>
<proteinExistence type="predicted"/>
<dbReference type="Gene3D" id="3.90.380.10">
    <property type="entry name" value="Naphthalene 1,2-dioxygenase Alpha Subunit, Chain A, domain 1"/>
    <property type="match status" value="1"/>
</dbReference>
<keyword evidence="5" id="KW-0411">Iron-sulfur</keyword>
<accession>A0A1V6U8P4</accession>
<dbReference type="PRINTS" id="PR00090">
    <property type="entry name" value="RNGDIOXGNASE"/>
</dbReference>
<feature type="domain" description="Rieske" evidence="7">
    <location>
        <begin position="87"/>
        <end position="173"/>
    </location>
</feature>
<gene>
    <name evidence="8" type="ORF">PENCOP_c015G01546</name>
</gene>
<dbReference type="GO" id="GO:0005506">
    <property type="term" value="F:iron ion binding"/>
    <property type="evidence" value="ECO:0007669"/>
    <property type="project" value="InterPro"/>
</dbReference>
<evidence type="ECO:0000256" key="4">
    <source>
        <dbReference type="ARBA" id="ARBA00023004"/>
    </source>
</evidence>
<dbReference type="GO" id="GO:0016491">
    <property type="term" value="F:oxidoreductase activity"/>
    <property type="evidence" value="ECO:0007669"/>
    <property type="project" value="UniProtKB-KW"/>
</dbReference>